<dbReference type="PANTHER" id="PTHR34932:SF1">
    <property type="entry name" value="TRPL TRANSLOCATION DEFECT PROTEIN 14"/>
    <property type="match status" value="1"/>
</dbReference>
<dbReference type="InterPro" id="IPR038727">
    <property type="entry name" value="NadR/Ttd14_AAA_dom"/>
</dbReference>
<dbReference type="InterPro" id="IPR027417">
    <property type="entry name" value="P-loop_NTPase"/>
</dbReference>
<comment type="caution">
    <text evidence="2">The sequence shown here is derived from an EMBL/GenBank/DDBJ whole genome shotgun (WGS) entry which is preliminary data.</text>
</comment>
<dbReference type="EMBL" id="JABBXH010000004">
    <property type="protein sequence ID" value="NMP32806.1"/>
    <property type="molecule type" value="Genomic_DNA"/>
</dbReference>
<reference evidence="2 3" key="1">
    <citation type="submission" date="2020-04" db="EMBL/GenBank/DDBJ databases">
        <title>Thalassotalea sp. M1531, isolated from the surface of marine red alga.</title>
        <authorList>
            <person name="Pang L."/>
            <person name="Lu D.-C."/>
        </authorList>
    </citation>
    <scope>NUCLEOTIDE SEQUENCE [LARGE SCALE GENOMIC DNA]</scope>
    <source>
        <strain evidence="2 3">M1531</strain>
    </source>
</reference>
<dbReference type="GO" id="GO:0070300">
    <property type="term" value="F:phosphatidic acid binding"/>
    <property type="evidence" value="ECO:0007669"/>
    <property type="project" value="TreeGrafter"/>
</dbReference>
<dbReference type="Pfam" id="PF13521">
    <property type="entry name" value="AAA_28"/>
    <property type="match status" value="1"/>
</dbReference>
<evidence type="ECO:0000259" key="1">
    <source>
        <dbReference type="Pfam" id="PF13521"/>
    </source>
</evidence>
<dbReference type="GO" id="GO:0005525">
    <property type="term" value="F:GTP binding"/>
    <property type="evidence" value="ECO:0007669"/>
    <property type="project" value="TreeGrafter"/>
</dbReference>
<proteinExistence type="predicted"/>
<feature type="domain" description="NadR/Ttd14 AAA" evidence="1">
    <location>
        <begin position="9"/>
        <end position="166"/>
    </location>
</feature>
<dbReference type="PANTHER" id="PTHR34932">
    <property type="entry name" value="TRPL TRANSLOCATION DEFECT PROTEIN 14"/>
    <property type="match status" value="1"/>
</dbReference>
<dbReference type="Proteomes" id="UP000568664">
    <property type="component" value="Unassembled WGS sequence"/>
</dbReference>
<dbReference type="RefSeq" id="WP_169076101.1">
    <property type="nucleotide sequence ID" value="NZ_JABBXH010000004.1"/>
</dbReference>
<evidence type="ECO:0000313" key="2">
    <source>
        <dbReference type="EMBL" id="NMP32806.1"/>
    </source>
</evidence>
<name>A0A7Y0LFL2_9GAMM</name>
<dbReference type="Gene3D" id="3.40.50.300">
    <property type="entry name" value="P-loop containing nucleotide triphosphate hydrolases"/>
    <property type="match status" value="1"/>
</dbReference>
<gene>
    <name evidence="2" type="ORF">HII17_14715</name>
</gene>
<dbReference type="AlphaFoldDB" id="A0A7Y0LFL2"/>
<organism evidence="2 3">
    <name type="scientific">Thalassotalea algicola</name>
    <dbReference type="NCBI Taxonomy" id="2716224"/>
    <lineage>
        <taxon>Bacteria</taxon>
        <taxon>Pseudomonadati</taxon>
        <taxon>Pseudomonadota</taxon>
        <taxon>Gammaproteobacteria</taxon>
        <taxon>Alteromonadales</taxon>
        <taxon>Colwelliaceae</taxon>
        <taxon>Thalassotalea</taxon>
    </lineage>
</organism>
<dbReference type="InterPro" id="IPR053227">
    <property type="entry name" value="TRPL-trafficking_regulator"/>
</dbReference>
<dbReference type="GO" id="GO:0035091">
    <property type="term" value="F:phosphatidylinositol binding"/>
    <property type="evidence" value="ECO:0007669"/>
    <property type="project" value="TreeGrafter"/>
</dbReference>
<sequence length="196" mass="21920">MNNLNIKKRIVLTGGPGGGKTTAIDLIRREFAGKLAIVPESATMIFSGGIERAANDEVLKAQQTAIFNLQKNLEDIQRATYPDCVILCDRGTLDGLTYWPSSDEDFFETMNTSLEEEFARYDAVIFFETAAKSGESIRSNNPIRTESEHAAIELDNKLQQVWSKHPNFNLVSSSESFIRKVMFGIMTVENVIGQYK</sequence>
<accession>A0A7Y0LFL2</accession>
<evidence type="ECO:0000313" key="3">
    <source>
        <dbReference type="Proteomes" id="UP000568664"/>
    </source>
</evidence>
<keyword evidence="3" id="KW-1185">Reference proteome</keyword>
<protein>
    <submittedName>
        <fullName evidence="2">AAA family ATPase</fullName>
    </submittedName>
</protein>
<dbReference type="SUPFAM" id="SSF52540">
    <property type="entry name" value="P-loop containing nucleoside triphosphate hydrolases"/>
    <property type="match status" value="1"/>
</dbReference>